<dbReference type="Pfam" id="PF13517">
    <property type="entry name" value="FG-GAP_3"/>
    <property type="match status" value="2"/>
</dbReference>
<sequence>MNLKNTLREFLILLSPVILITSCAEKKEEVKPKNELSFSSTKIIDSAQHWWAYTSKEISGDSIADLIFIHNNSSGGYLGYYEGQAEEGLWKKHIIAEKPMTGGLFASGDLESEDIDGDGDNDVIAVKHPGEWTDAGAEAELFWYENTSDAWLPHKIGSVPDAVKDISFADFDKDGRLDMSILTFDEHTLSIFKQNNSDEWIRVQFIQNDVLHEGMGIGDFNGDGYQDIVATGLLFYNPGADLTQNWNVENLDEQWNNQEGDWSRNGTKTFVTDIDGDGVSEIYMAHSERAGYPLVRYKKEKNDWSKTILKDSIAACHTLQVYDFDNDGDLDVLAGVNKGRAVNLDQISFNVSLLLNEGNDEDYKEMILEDQGIYNGNAIDYDQDSDIDIFRYPDHEATELYLIKNNLLQNGG</sequence>
<dbReference type="Proteomes" id="UP000092164">
    <property type="component" value="Unassembled WGS sequence"/>
</dbReference>
<dbReference type="PROSITE" id="PS51257">
    <property type="entry name" value="PROKAR_LIPOPROTEIN"/>
    <property type="match status" value="1"/>
</dbReference>
<dbReference type="EMBL" id="LZFP01000045">
    <property type="protein sequence ID" value="OBR36658.1"/>
    <property type="molecule type" value="Genomic_DNA"/>
</dbReference>
<reference evidence="3" key="1">
    <citation type="submission" date="2016-06" db="EMBL/GenBank/DDBJ databases">
        <authorList>
            <person name="Zhan P."/>
        </authorList>
    </citation>
    <scope>NUCLEOTIDE SEQUENCE [LARGE SCALE GENOMIC DNA]</scope>
    <source>
        <strain evidence="3">T28</strain>
    </source>
</reference>
<keyword evidence="1" id="KW-0732">Signal</keyword>
<dbReference type="OrthoDB" id="9816120at2"/>
<organism evidence="2 3">
    <name type="scientific">Maribacter hydrothermalis</name>
    <dbReference type="NCBI Taxonomy" id="1836467"/>
    <lineage>
        <taxon>Bacteria</taxon>
        <taxon>Pseudomonadati</taxon>
        <taxon>Bacteroidota</taxon>
        <taxon>Flavobacteriia</taxon>
        <taxon>Flavobacteriales</taxon>
        <taxon>Flavobacteriaceae</taxon>
        <taxon>Maribacter</taxon>
    </lineage>
</organism>
<dbReference type="InterPro" id="IPR028994">
    <property type="entry name" value="Integrin_alpha_N"/>
</dbReference>
<protein>
    <recommendedName>
        <fullName evidence="4">Repeat domain-containing protein</fullName>
    </recommendedName>
</protein>
<dbReference type="PANTHER" id="PTHR44103:SF1">
    <property type="entry name" value="PROPROTEIN CONVERTASE P"/>
    <property type="match status" value="1"/>
</dbReference>
<dbReference type="InterPro" id="IPR013517">
    <property type="entry name" value="FG-GAP"/>
</dbReference>
<comment type="caution">
    <text evidence="2">The sequence shown here is derived from an EMBL/GenBank/DDBJ whole genome shotgun (WGS) entry which is preliminary data.</text>
</comment>
<gene>
    <name evidence="2" type="ORF">A9200_09580</name>
</gene>
<dbReference type="AlphaFoldDB" id="A0A1B7Z1U8"/>
<accession>A0A1B7Z1U8</accession>
<dbReference type="PANTHER" id="PTHR44103">
    <property type="entry name" value="PROPROTEIN CONVERTASE P"/>
    <property type="match status" value="1"/>
</dbReference>
<dbReference type="Gene3D" id="2.130.10.130">
    <property type="entry name" value="Integrin alpha, N-terminal"/>
    <property type="match status" value="1"/>
</dbReference>
<dbReference type="STRING" id="1836467.BTR34_13685"/>
<evidence type="ECO:0000313" key="2">
    <source>
        <dbReference type="EMBL" id="OBR36658.1"/>
    </source>
</evidence>
<evidence type="ECO:0000313" key="3">
    <source>
        <dbReference type="Proteomes" id="UP000092164"/>
    </source>
</evidence>
<evidence type="ECO:0000256" key="1">
    <source>
        <dbReference type="ARBA" id="ARBA00022729"/>
    </source>
</evidence>
<name>A0A1B7Z1U8_9FLAO</name>
<dbReference type="SUPFAM" id="SSF69318">
    <property type="entry name" value="Integrin alpha N-terminal domain"/>
    <property type="match status" value="1"/>
</dbReference>
<dbReference type="RefSeq" id="WP_068486363.1">
    <property type="nucleotide sequence ID" value="NZ_CP018760.1"/>
</dbReference>
<keyword evidence="3" id="KW-1185">Reference proteome</keyword>
<proteinExistence type="predicted"/>
<evidence type="ECO:0008006" key="4">
    <source>
        <dbReference type="Google" id="ProtNLM"/>
    </source>
</evidence>
<dbReference type="KEGG" id="mart:BTR34_13685"/>